<comment type="caution">
    <text evidence="1">The sequence shown here is derived from an EMBL/GenBank/DDBJ whole genome shotgun (WGS) entry which is preliminary data.</text>
</comment>
<evidence type="ECO:0000313" key="1">
    <source>
        <dbReference type="EMBL" id="MBA0709017.1"/>
    </source>
</evidence>
<organism evidence="1 2">
    <name type="scientific">Gossypium laxum</name>
    <dbReference type="NCBI Taxonomy" id="34288"/>
    <lineage>
        <taxon>Eukaryota</taxon>
        <taxon>Viridiplantae</taxon>
        <taxon>Streptophyta</taxon>
        <taxon>Embryophyta</taxon>
        <taxon>Tracheophyta</taxon>
        <taxon>Spermatophyta</taxon>
        <taxon>Magnoliopsida</taxon>
        <taxon>eudicotyledons</taxon>
        <taxon>Gunneridae</taxon>
        <taxon>Pentapetalae</taxon>
        <taxon>rosids</taxon>
        <taxon>malvids</taxon>
        <taxon>Malvales</taxon>
        <taxon>Malvaceae</taxon>
        <taxon>Malvoideae</taxon>
        <taxon>Gossypium</taxon>
    </lineage>
</organism>
<gene>
    <name evidence="1" type="ORF">Golax_024090</name>
</gene>
<keyword evidence="2" id="KW-1185">Reference proteome</keyword>
<evidence type="ECO:0000313" key="2">
    <source>
        <dbReference type="Proteomes" id="UP000593574"/>
    </source>
</evidence>
<dbReference type="Proteomes" id="UP000593574">
    <property type="component" value="Unassembled WGS sequence"/>
</dbReference>
<dbReference type="AlphaFoldDB" id="A0A7J8ZB00"/>
<reference evidence="1 2" key="1">
    <citation type="journal article" date="2019" name="Genome Biol. Evol.">
        <title>Insights into the evolution of the New World diploid cottons (Gossypium, subgenus Houzingenia) based on genome sequencing.</title>
        <authorList>
            <person name="Grover C.E."/>
            <person name="Arick M.A. 2nd"/>
            <person name="Thrash A."/>
            <person name="Conover J.L."/>
            <person name="Sanders W.S."/>
            <person name="Peterson D.G."/>
            <person name="Frelichowski J.E."/>
            <person name="Scheffler J.A."/>
            <person name="Scheffler B.E."/>
            <person name="Wendel J.F."/>
        </authorList>
    </citation>
    <scope>NUCLEOTIDE SEQUENCE [LARGE SCALE GENOMIC DNA]</scope>
    <source>
        <strain evidence="1">4</strain>
        <tissue evidence="1">Leaf</tissue>
    </source>
</reference>
<proteinExistence type="predicted"/>
<dbReference type="EMBL" id="JABEZV010000004">
    <property type="protein sequence ID" value="MBA0709017.1"/>
    <property type="molecule type" value="Genomic_DNA"/>
</dbReference>
<protein>
    <submittedName>
        <fullName evidence="1">Uncharacterized protein</fullName>
    </submittedName>
</protein>
<name>A0A7J8ZB00_9ROSI</name>
<sequence>MGQYITISVETLSSYLSITNEGDEHHIGLYDTFLTRPNDYVGNDMDIHDHPSCAIISFIDISTAHSCNWKLDDEENWVRKFDWQSSATQASTVLPVALQSSDAPRSLHEAYPTLLTQPSLRATRLQRQSMGCHCKSMPTLLH</sequence>
<accession>A0A7J8ZB00</accession>